<feature type="non-terminal residue" evidence="4">
    <location>
        <position position="1"/>
    </location>
</feature>
<dbReference type="PANTHER" id="PTHR48081">
    <property type="entry name" value="AB HYDROLASE SUPERFAMILY PROTEIN C4A8.06C"/>
    <property type="match status" value="1"/>
</dbReference>
<evidence type="ECO:0000259" key="3">
    <source>
        <dbReference type="Pfam" id="PF20434"/>
    </source>
</evidence>
<organism evidence="4">
    <name type="scientific">marine sediment metagenome</name>
    <dbReference type="NCBI Taxonomy" id="412755"/>
    <lineage>
        <taxon>unclassified sequences</taxon>
        <taxon>metagenomes</taxon>
        <taxon>ecological metagenomes</taxon>
    </lineage>
</organism>
<feature type="compositionally biased region" description="Basic and acidic residues" evidence="2">
    <location>
        <begin position="1"/>
        <end position="17"/>
    </location>
</feature>
<dbReference type="EMBL" id="BARS01009685">
    <property type="protein sequence ID" value="GAF78126.1"/>
    <property type="molecule type" value="Genomic_DNA"/>
</dbReference>
<dbReference type="InterPro" id="IPR049492">
    <property type="entry name" value="BD-FAE-like_dom"/>
</dbReference>
<proteinExistence type="predicted"/>
<dbReference type="InterPro" id="IPR029058">
    <property type="entry name" value="AB_hydrolase_fold"/>
</dbReference>
<keyword evidence="1" id="KW-0378">Hydrolase</keyword>
<dbReference type="Gene3D" id="3.40.50.1820">
    <property type="entry name" value="alpha/beta hydrolase"/>
    <property type="match status" value="1"/>
</dbReference>
<feature type="domain" description="BD-FAE-like" evidence="3">
    <location>
        <begin position="37"/>
        <end position="143"/>
    </location>
</feature>
<feature type="region of interest" description="Disordered" evidence="2">
    <location>
        <begin position="1"/>
        <end position="22"/>
    </location>
</feature>
<accession>X0SSK7</accession>
<dbReference type="InterPro" id="IPR050300">
    <property type="entry name" value="GDXG_lipolytic_enzyme"/>
</dbReference>
<dbReference type="AlphaFoldDB" id="X0SSK7"/>
<dbReference type="GO" id="GO:0004806">
    <property type="term" value="F:triacylglycerol lipase activity"/>
    <property type="evidence" value="ECO:0007669"/>
    <property type="project" value="TreeGrafter"/>
</dbReference>
<sequence length="314" mass="35271">TDKPDRSSQRNLREARAKPLKPTYANARYGPHERNVLDMYLAESATPTPLVLYIHGGGFRGGDKRSLNANEAKSYLAAGFSIAAINYRLTDTAPAPAAYLDCAKALQFLRHNAKKWNIEPRLIASTGGSAGAGTSMWLAFHDDLADPNSDDPVARRSTRLTCIAVRNGQSSYDPRFAEKIGLPRPNFERHPFFLPFYGIKASDIDTPRAYELYRKAAPITYLSKDDPPALLTYNYPNEEVTEQTPLGLIVHHPKFGIALKERLDKLGIECIVQYKDRSSDKLVRHGEKAMPITPVEFIRRQFRLARAKSSKQRR</sequence>
<comment type="caution">
    <text evidence="4">The sequence shown here is derived from an EMBL/GenBank/DDBJ whole genome shotgun (WGS) entry which is preliminary data.</text>
</comment>
<gene>
    <name evidence="4" type="ORF">S01H1_18153</name>
</gene>
<dbReference type="PANTHER" id="PTHR48081:SF30">
    <property type="entry name" value="ACETYL-HYDROLASE LIPR-RELATED"/>
    <property type="match status" value="1"/>
</dbReference>
<reference evidence="4" key="1">
    <citation type="journal article" date="2014" name="Front. Microbiol.">
        <title>High frequency of phylogenetically diverse reductive dehalogenase-homologous genes in deep subseafloor sedimentary metagenomes.</title>
        <authorList>
            <person name="Kawai M."/>
            <person name="Futagami T."/>
            <person name="Toyoda A."/>
            <person name="Takaki Y."/>
            <person name="Nishi S."/>
            <person name="Hori S."/>
            <person name="Arai W."/>
            <person name="Tsubouchi T."/>
            <person name="Morono Y."/>
            <person name="Uchiyama I."/>
            <person name="Ito T."/>
            <person name="Fujiyama A."/>
            <person name="Inagaki F."/>
            <person name="Takami H."/>
        </authorList>
    </citation>
    <scope>NUCLEOTIDE SEQUENCE</scope>
    <source>
        <strain evidence="4">Expedition CK06-06</strain>
    </source>
</reference>
<protein>
    <recommendedName>
        <fullName evidence="3">BD-FAE-like domain-containing protein</fullName>
    </recommendedName>
</protein>
<evidence type="ECO:0000256" key="2">
    <source>
        <dbReference type="SAM" id="MobiDB-lite"/>
    </source>
</evidence>
<name>X0SSK7_9ZZZZ</name>
<evidence type="ECO:0000256" key="1">
    <source>
        <dbReference type="ARBA" id="ARBA00022801"/>
    </source>
</evidence>
<evidence type="ECO:0000313" key="4">
    <source>
        <dbReference type="EMBL" id="GAF78126.1"/>
    </source>
</evidence>
<dbReference type="Pfam" id="PF20434">
    <property type="entry name" value="BD-FAE"/>
    <property type="match status" value="1"/>
</dbReference>
<dbReference type="SUPFAM" id="SSF53474">
    <property type="entry name" value="alpha/beta-Hydrolases"/>
    <property type="match status" value="1"/>
</dbReference>